<dbReference type="GO" id="GO:0005886">
    <property type="term" value="C:plasma membrane"/>
    <property type="evidence" value="ECO:0007669"/>
    <property type="project" value="TreeGrafter"/>
</dbReference>
<evidence type="ECO:0000256" key="1">
    <source>
        <dbReference type="ARBA" id="ARBA00000085"/>
    </source>
</evidence>
<reference evidence="15" key="1">
    <citation type="submission" date="2017-12" db="EMBL/GenBank/DDBJ databases">
        <authorList>
            <person name="Yu X.-Y."/>
        </authorList>
    </citation>
    <scope>NUCLEOTIDE SEQUENCE [LARGE SCALE GENOMIC DNA]</scope>
    <source>
        <strain evidence="15">ZYSR67-Z</strain>
    </source>
</reference>
<dbReference type="InterPro" id="IPR036890">
    <property type="entry name" value="HATPase_C_sf"/>
</dbReference>
<dbReference type="GO" id="GO:0000155">
    <property type="term" value="F:phosphorelay sensor kinase activity"/>
    <property type="evidence" value="ECO:0007669"/>
    <property type="project" value="InterPro"/>
</dbReference>
<dbReference type="InterPro" id="IPR003661">
    <property type="entry name" value="HisK_dim/P_dom"/>
</dbReference>
<protein>
    <recommendedName>
        <fullName evidence="3">histidine kinase</fullName>
        <ecNumber evidence="3">2.7.13.3</ecNumber>
    </recommendedName>
</protein>
<feature type="transmembrane region" description="Helical" evidence="11">
    <location>
        <begin position="130"/>
        <end position="154"/>
    </location>
</feature>
<name>A0A2I0CRX8_9PSED</name>
<dbReference type="InterPro" id="IPR050428">
    <property type="entry name" value="TCS_sensor_his_kinase"/>
</dbReference>
<dbReference type="SUPFAM" id="SSF47384">
    <property type="entry name" value="Homodimeric domain of signal transducing histidine kinase"/>
    <property type="match status" value="1"/>
</dbReference>
<keyword evidence="4" id="KW-0597">Phosphoprotein</keyword>
<feature type="domain" description="HAMP" evidence="13">
    <location>
        <begin position="155"/>
        <end position="209"/>
    </location>
</feature>
<evidence type="ECO:0000256" key="8">
    <source>
        <dbReference type="ARBA" id="ARBA00022989"/>
    </source>
</evidence>
<evidence type="ECO:0000259" key="12">
    <source>
        <dbReference type="PROSITE" id="PS50109"/>
    </source>
</evidence>
<evidence type="ECO:0000256" key="9">
    <source>
        <dbReference type="ARBA" id="ARBA00023012"/>
    </source>
</evidence>
<evidence type="ECO:0000313" key="14">
    <source>
        <dbReference type="EMBL" id="PKF71888.1"/>
    </source>
</evidence>
<evidence type="ECO:0000256" key="2">
    <source>
        <dbReference type="ARBA" id="ARBA00004370"/>
    </source>
</evidence>
<dbReference type="EMBL" id="PIYS01000006">
    <property type="protein sequence ID" value="PKF71888.1"/>
    <property type="molecule type" value="Genomic_DNA"/>
</dbReference>
<dbReference type="InterPro" id="IPR003594">
    <property type="entry name" value="HATPase_dom"/>
</dbReference>
<keyword evidence="10 11" id="KW-0472">Membrane</keyword>
<keyword evidence="7 14" id="KW-0418">Kinase</keyword>
<comment type="subcellular location">
    <subcellularLocation>
        <location evidence="2">Membrane</location>
    </subcellularLocation>
</comment>
<dbReference type="PANTHER" id="PTHR45436">
    <property type="entry name" value="SENSOR HISTIDINE KINASE YKOH"/>
    <property type="match status" value="1"/>
</dbReference>
<comment type="catalytic activity">
    <reaction evidence="1">
        <text>ATP + protein L-histidine = ADP + protein N-phospho-L-histidine.</text>
        <dbReference type="EC" id="2.7.13.3"/>
    </reaction>
</comment>
<evidence type="ECO:0000256" key="3">
    <source>
        <dbReference type="ARBA" id="ARBA00012438"/>
    </source>
</evidence>
<dbReference type="PROSITE" id="PS50885">
    <property type="entry name" value="HAMP"/>
    <property type="match status" value="1"/>
</dbReference>
<dbReference type="SMART" id="SM00388">
    <property type="entry name" value="HisKA"/>
    <property type="match status" value="1"/>
</dbReference>
<evidence type="ECO:0000313" key="15">
    <source>
        <dbReference type="Proteomes" id="UP000242861"/>
    </source>
</evidence>
<dbReference type="RefSeq" id="WP_101193043.1">
    <property type="nucleotide sequence ID" value="NZ_PIYS01000006.1"/>
</dbReference>
<dbReference type="PROSITE" id="PS50109">
    <property type="entry name" value="HIS_KIN"/>
    <property type="match status" value="1"/>
</dbReference>
<dbReference type="Gene3D" id="3.30.565.10">
    <property type="entry name" value="Histidine kinase-like ATPase, C-terminal domain"/>
    <property type="match status" value="1"/>
</dbReference>
<dbReference type="PRINTS" id="PR00344">
    <property type="entry name" value="BCTRLSENSOR"/>
</dbReference>
<dbReference type="InterPro" id="IPR004358">
    <property type="entry name" value="Sig_transdc_His_kin-like_C"/>
</dbReference>
<dbReference type="Pfam" id="PF00512">
    <property type="entry name" value="HisKA"/>
    <property type="match status" value="1"/>
</dbReference>
<evidence type="ECO:0000259" key="13">
    <source>
        <dbReference type="PROSITE" id="PS50885"/>
    </source>
</evidence>
<dbReference type="PANTHER" id="PTHR45436:SF16">
    <property type="entry name" value="HISTIDINE KINASE"/>
    <property type="match status" value="1"/>
</dbReference>
<dbReference type="Proteomes" id="UP000242861">
    <property type="component" value="Unassembled WGS sequence"/>
</dbReference>
<keyword evidence="9" id="KW-0902">Two-component regulatory system</keyword>
<keyword evidence="6 11" id="KW-0812">Transmembrane</keyword>
<gene>
    <name evidence="14" type="ORF">CW360_05700</name>
</gene>
<dbReference type="AlphaFoldDB" id="A0A2I0CRX8"/>
<feature type="domain" description="Histidine kinase" evidence="12">
    <location>
        <begin position="217"/>
        <end position="421"/>
    </location>
</feature>
<dbReference type="InterPro" id="IPR036097">
    <property type="entry name" value="HisK_dim/P_sf"/>
</dbReference>
<dbReference type="EC" id="2.7.13.3" evidence="3"/>
<dbReference type="SMART" id="SM00387">
    <property type="entry name" value="HATPase_c"/>
    <property type="match status" value="1"/>
</dbReference>
<keyword evidence="8 11" id="KW-1133">Transmembrane helix</keyword>
<dbReference type="InterPro" id="IPR005467">
    <property type="entry name" value="His_kinase_dom"/>
</dbReference>
<dbReference type="InterPro" id="IPR003660">
    <property type="entry name" value="HAMP_dom"/>
</dbReference>
<sequence>MRTKQPLLRRIVAAFVLMTTLVSGVFALGIVAIVHLIEEHLVSEGMYRELQEVLQNDLGNGHSPRLDSSTRFYASSIAGYAIPNEYANLETGFSEIVDGDQAFYAYTQIINGERYLLVQEQHEFEAREKALFSVVLAGFLLSVVGAWGLGLVMAKRVMTPVSRLAQQVRHREQLHPLAPPLAPEYADDEVGQLAAAFDSTLGQLRQSLERERLFTSDVSHELRTPLMVIATSCELLEQAPLEPRQREQLARVNRASEDMRDLVQTFLQLARSNDTVFAASCSLQQIADEQVRHWEPLMHEKGLVFECQSEGLDSGAYNPTLLRTVLANLLRNAWHYTDTGYVRLVVETGAFRVEDSGAGIPEDQREQIFRPFVRGEHSRGEGLGLGLSLVKRICSHQGWTISVKELPLGGSCFRVVLQNRV</sequence>
<evidence type="ECO:0000256" key="10">
    <source>
        <dbReference type="ARBA" id="ARBA00023136"/>
    </source>
</evidence>
<proteinExistence type="predicted"/>
<evidence type="ECO:0000256" key="7">
    <source>
        <dbReference type="ARBA" id="ARBA00022777"/>
    </source>
</evidence>
<keyword evidence="5" id="KW-0808">Transferase</keyword>
<evidence type="ECO:0000256" key="6">
    <source>
        <dbReference type="ARBA" id="ARBA00022692"/>
    </source>
</evidence>
<dbReference type="Gene3D" id="1.10.287.130">
    <property type="match status" value="1"/>
</dbReference>
<comment type="caution">
    <text evidence="14">The sequence shown here is derived from an EMBL/GenBank/DDBJ whole genome shotgun (WGS) entry which is preliminary data.</text>
</comment>
<evidence type="ECO:0000256" key="11">
    <source>
        <dbReference type="SAM" id="Phobius"/>
    </source>
</evidence>
<dbReference type="Pfam" id="PF00672">
    <property type="entry name" value="HAMP"/>
    <property type="match status" value="1"/>
</dbReference>
<evidence type="ECO:0000256" key="5">
    <source>
        <dbReference type="ARBA" id="ARBA00022679"/>
    </source>
</evidence>
<dbReference type="Gene3D" id="6.10.340.10">
    <property type="match status" value="1"/>
</dbReference>
<dbReference type="Pfam" id="PF02518">
    <property type="entry name" value="HATPase_c"/>
    <property type="match status" value="1"/>
</dbReference>
<dbReference type="SMART" id="SM00304">
    <property type="entry name" value="HAMP"/>
    <property type="match status" value="1"/>
</dbReference>
<feature type="transmembrane region" description="Helical" evidence="11">
    <location>
        <begin position="12"/>
        <end position="37"/>
    </location>
</feature>
<dbReference type="CDD" id="cd00082">
    <property type="entry name" value="HisKA"/>
    <property type="match status" value="1"/>
</dbReference>
<dbReference type="SUPFAM" id="SSF55874">
    <property type="entry name" value="ATPase domain of HSP90 chaperone/DNA topoisomerase II/histidine kinase"/>
    <property type="match status" value="1"/>
</dbReference>
<evidence type="ECO:0000256" key="4">
    <source>
        <dbReference type="ARBA" id="ARBA00022553"/>
    </source>
</evidence>
<organism evidence="14 15">
    <name type="scientific">Pseudomonas fluvialis</name>
    <dbReference type="NCBI Taxonomy" id="1793966"/>
    <lineage>
        <taxon>Bacteria</taxon>
        <taxon>Pseudomonadati</taxon>
        <taxon>Pseudomonadota</taxon>
        <taxon>Gammaproteobacteria</taxon>
        <taxon>Pseudomonadales</taxon>
        <taxon>Pseudomonadaceae</taxon>
        <taxon>Pseudomonas</taxon>
    </lineage>
</organism>
<accession>A0A2I0CRX8</accession>